<keyword evidence="8" id="KW-0539">Nucleus</keyword>
<feature type="domain" description="CW-type" evidence="10">
    <location>
        <begin position="58"/>
        <end position="117"/>
    </location>
</feature>
<dbReference type="Proteomes" id="UP000836841">
    <property type="component" value="Chromosome 7"/>
</dbReference>
<keyword evidence="4" id="KW-0862">Zinc</keyword>
<evidence type="ECO:0000313" key="11">
    <source>
        <dbReference type="EMBL" id="CAH2079475.1"/>
    </source>
</evidence>
<organism evidence="11 12">
    <name type="scientific">Thlaspi arvense</name>
    <name type="common">Field penny-cress</name>
    <dbReference type="NCBI Taxonomy" id="13288"/>
    <lineage>
        <taxon>Eukaryota</taxon>
        <taxon>Viridiplantae</taxon>
        <taxon>Streptophyta</taxon>
        <taxon>Embryophyta</taxon>
        <taxon>Tracheophyta</taxon>
        <taxon>Spermatophyta</taxon>
        <taxon>Magnoliopsida</taxon>
        <taxon>eudicotyledons</taxon>
        <taxon>Gunneridae</taxon>
        <taxon>Pentapetalae</taxon>
        <taxon>rosids</taxon>
        <taxon>malvids</taxon>
        <taxon>Brassicales</taxon>
        <taxon>Brassicaceae</taxon>
        <taxon>Thlaspideae</taxon>
        <taxon>Thlaspi</taxon>
    </lineage>
</organism>
<dbReference type="Pfam" id="PF01429">
    <property type="entry name" value="MBD"/>
    <property type="match status" value="1"/>
</dbReference>
<dbReference type="PROSITE" id="PS50982">
    <property type="entry name" value="MBD"/>
    <property type="match status" value="1"/>
</dbReference>
<dbReference type="PANTHER" id="PTHR12396:SF0">
    <property type="entry name" value="METHYL-CPG BINDING DOMAIN PROTEIN-LIKE, ISOFORM C"/>
    <property type="match status" value="1"/>
</dbReference>
<protein>
    <recommendedName>
        <fullName evidence="13">Methyl-CPG-binding domain protein 02</fullName>
    </recommendedName>
</protein>
<dbReference type="CDD" id="cd01396">
    <property type="entry name" value="MeCP2_MBD"/>
    <property type="match status" value="1"/>
</dbReference>
<evidence type="ECO:0000313" key="12">
    <source>
        <dbReference type="Proteomes" id="UP000836841"/>
    </source>
</evidence>
<keyword evidence="6" id="KW-0238">DNA-binding</keyword>
<evidence type="ECO:0008006" key="13">
    <source>
        <dbReference type="Google" id="ProtNLM"/>
    </source>
</evidence>
<dbReference type="Pfam" id="PF07496">
    <property type="entry name" value="zf-CW"/>
    <property type="match status" value="1"/>
</dbReference>
<gene>
    <name evidence="11" type="ORF">TAV2_LOCUS23402</name>
</gene>
<keyword evidence="2" id="KW-0479">Metal-binding</keyword>
<keyword evidence="5" id="KW-0805">Transcription regulation</keyword>
<dbReference type="SMART" id="SM00391">
    <property type="entry name" value="MBD"/>
    <property type="match status" value="1"/>
</dbReference>
<dbReference type="Gene3D" id="3.30.40.100">
    <property type="match status" value="1"/>
</dbReference>
<comment type="subcellular location">
    <subcellularLocation>
        <location evidence="1">Nucleus</location>
    </subcellularLocation>
</comment>
<dbReference type="SUPFAM" id="SSF54171">
    <property type="entry name" value="DNA-binding domain"/>
    <property type="match status" value="1"/>
</dbReference>
<evidence type="ECO:0000259" key="9">
    <source>
        <dbReference type="PROSITE" id="PS50982"/>
    </source>
</evidence>
<evidence type="ECO:0000256" key="2">
    <source>
        <dbReference type="ARBA" id="ARBA00022723"/>
    </source>
</evidence>
<dbReference type="PROSITE" id="PS51050">
    <property type="entry name" value="ZF_CW"/>
    <property type="match status" value="1"/>
</dbReference>
<evidence type="ECO:0000256" key="5">
    <source>
        <dbReference type="ARBA" id="ARBA00023015"/>
    </source>
</evidence>
<dbReference type="Gene3D" id="3.30.890.10">
    <property type="entry name" value="Methyl-cpg-binding Protein 2, Chain A"/>
    <property type="match status" value="1"/>
</dbReference>
<feature type="domain" description="MBD" evidence="9">
    <location>
        <begin position="123"/>
        <end position="197"/>
    </location>
</feature>
<keyword evidence="3" id="KW-0863">Zinc-finger</keyword>
<name>A0AAU9T595_THLAR</name>
<evidence type="ECO:0000256" key="3">
    <source>
        <dbReference type="ARBA" id="ARBA00022771"/>
    </source>
</evidence>
<keyword evidence="12" id="KW-1185">Reference proteome</keyword>
<dbReference type="InterPro" id="IPR001739">
    <property type="entry name" value="Methyl_CpG_DNA-bd"/>
</dbReference>
<evidence type="ECO:0000259" key="10">
    <source>
        <dbReference type="PROSITE" id="PS51050"/>
    </source>
</evidence>
<evidence type="ECO:0000256" key="4">
    <source>
        <dbReference type="ARBA" id="ARBA00022833"/>
    </source>
</evidence>
<keyword evidence="7" id="KW-0804">Transcription</keyword>
<accession>A0AAU9T595</accession>
<dbReference type="GO" id="GO:0005634">
    <property type="term" value="C:nucleus"/>
    <property type="evidence" value="ECO:0007669"/>
    <property type="project" value="UniProtKB-SubCell"/>
</dbReference>
<dbReference type="InterPro" id="IPR011124">
    <property type="entry name" value="Znf_CW"/>
</dbReference>
<dbReference type="GO" id="GO:0003677">
    <property type="term" value="F:DNA binding"/>
    <property type="evidence" value="ECO:0007669"/>
    <property type="project" value="UniProtKB-KW"/>
</dbReference>
<dbReference type="GO" id="GO:0008270">
    <property type="term" value="F:zinc ion binding"/>
    <property type="evidence" value="ECO:0007669"/>
    <property type="project" value="UniProtKB-KW"/>
</dbReference>
<reference evidence="11 12" key="1">
    <citation type="submission" date="2022-03" db="EMBL/GenBank/DDBJ databases">
        <authorList>
            <person name="Nunn A."/>
            <person name="Chopra R."/>
            <person name="Nunn A."/>
            <person name="Contreras Garrido A."/>
        </authorList>
    </citation>
    <scope>NUCLEOTIDE SEQUENCE [LARGE SCALE GENOMIC DNA]</scope>
</reference>
<evidence type="ECO:0000256" key="6">
    <source>
        <dbReference type="ARBA" id="ARBA00023125"/>
    </source>
</evidence>
<dbReference type="InterPro" id="IPR016177">
    <property type="entry name" value="DNA-bd_dom_sf"/>
</dbReference>
<dbReference type="AlphaFoldDB" id="A0AAU9T595"/>
<evidence type="ECO:0000256" key="7">
    <source>
        <dbReference type="ARBA" id="ARBA00023163"/>
    </source>
</evidence>
<dbReference type="PANTHER" id="PTHR12396">
    <property type="entry name" value="METHYL-CPG BINDING PROTEIN, MBD"/>
    <property type="match status" value="1"/>
</dbReference>
<proteinExistence type="predicted"/>
<evidence type="ECO:0000256" key="1">
    <source>
        <dbReference type="ARBA" id="ARBA00004123"/>
    </source>
</evidence>
<sequence length="217" mass="24962">MSQSCFGNESNNVMEEGNVAPSFGDTNIQAVQPSPESGSLSMGNDTFQSVRRKSRTKPLTVDVYTVQCNCCYKWRLIPSLQKYEEIREQIIENPFMCKSACEWEPGMSCDVPETISRDGTRIWALDKPKIPRPPPKWTRLVQIREEGCSQFSDVYYITPYGQTLRSSVEVQKYLENHPKFVLEGVTPSQFSFQMPTPLEENYVRKRPAQSSKRKRQD</sequence>
<dbReference type="EMBL" id="OU466863">
    <property type="protein sequence ID" value="CAH2079475.1"/>
    <property type="molecule type" value="Genomic_DNA"/>
</dbReference>
<evidence type="ECO:0000256" key="8">
    <source>
        <dbReference type="ARBA" id="ARBA00023242"/>
    </source>
</evidence>